<dbReference type="Proteomes" id="UP000583944">
    <property type="component" value="Unassembled WGS sequence"/>
</dbReference>
<feature type="domain" description="DUF7578" evidence="4">
    <location>
        <begin position="71"/>
        <end position="133"/>
    </location>
</feature>
<organism evidence="5 6">
    <name type="scientific">Trypanosoma cruzi</name>
    <dbReference type="NCBI Taxonomy" id="5693"/>
    <lineage>
        <taxon>Eukaryota</taxon>
        <taxon>Discoba</taxon>
        <taxon>Euglenozoa</taxon>
        <taxon>Kinetoplastea</taxon>
        <taxon>Metakinetoplastina</taxon>
        <taxon>Trypanosomatida</taxon>
        <taxon>Trypanosomatidae</taxon>
        <taxon>Trypanosoma</taxon>
        <taxon>Schizotrypanum</taxon>
    </lineage>
</organism>
<dbReference type="PANTHER" id="PTHR33129">
    <property type="entry name" value="PROTEIN KINASE DOMAIN-CONTAINING PROTEIN-RELATED"/>
    <property type="match status" value="1"/>
</dbReference>
<evidence type="ECO:0000259" key="2">
    <source>
        <dbReference type="Pfam" id="PF07999"/>
    </source>
</evidence>
<dbReference type="InterPro" id="IPR046835">
    <property type="entry name" value="RHS_N"/>
</dbReference>
<feature type="domain" description="DUF7578" evidence="4">
    <location>
        <begin position="227"/>
        <end position="290"/>
    </location>
</feature>
<feature type="region of interest" description="Disordered" evidence="1">
    <location>
        <begin position="927"/>
        <end position="946"/>
    </location>
</feature>
<evidence type="ECO:0000313" key="6">
    <source>
        <dbReference type="Proteomes" id="UP000583944"/>
    </source>
</evidence>
<feature type="compositionally biased region" description="Basic and acidic residues" evidence="1">
    <location>
        <begin position="1"/>
        <end position="12"/>
    </location>
</feature>
<reference evidence="5 6" key="1">
    <citation type="journal article" date="2019" name="Genome Biol. Evol.">
        <title>Nanopore Sequencing Significantly Improves Genome Assembly of the Protozoan Parasite Trypanosoma cruzi.</title>
        <authorList>
            <person name="Diaz-Viraque F."/>
            <person name="Pita S."/>
            <person name="Greif G."/>
            <person name="de Souza R.C.M."/>
            <person name="Iraola G."/>
            <person name="Robello C."/>
        </authorList>
    </citation>
    <scope>NUCLEOTIDE SEQUENCE [LARGE SCALE GENOMIC DNA]</scope>
    <source>
        <strain evidence="5 6">Berenice</strain>
    </source>
</reference>
<accession>A0A7J6Y8B8</accession>
<feature type="region of interest" description="Disordered" evidence="1">
    <location>
        <begin position="1"/>
        <end position="60"/>
    </location>
</feature>
<dbReference type="Pfam" id="PF20445">
    <property type="entry name" value="RHS_N"/>
    <property type="match status" value="1"/>
</dbReference>
<dbReference type="VEuPathDB" id="TriTrypDB:ECC02_004639"/>
<protein>
    <recommendedName>
        <fullName evidence="7">Retrotransposon hot spot (RHS) protein</fullName>
    </recommendedName>
</protein>
<feature type="domain" description="Retrotransposon hot spot protein N-terminal" evidence="3">
    <location>
        <begin position="352"/>
        <end position="468"/>
    </location>
</feature>
<dbReference type="InterPro" id="IPR052980">
    <property type="entry name" value="Crinkler_effector"/>
</dbReference>
<name>A0A7J6Y8B8_TRYCR</name>
<sequence>MSGRPEEGHYGNEESQSPTVPRQDRRRLRLESNSDTDQPAATRRGAEERQRPQLTMSSSVEDILLEGSTLRNKMKLNEFLRSNLGGMAAVDEEHNVTMEAFVQDPETFIQNKRLLRTITALPSYSELEREMKRELDERKILLEAIYKLNRGGVLSLEQWRDYEGKDTVTPLPKAKLNRVLTQVLREGNREAEERGMREEEERQRRAQEMEFTISTTIEDVLFKGRVRVKDTKLNDFLTMEFGGKGIVATNRDVLLKEFFKEPARYIHDARVLDEIRATDRYLKMGRAVMDEVNMEEDVRMLHENGVFSLEQWREYEGKDTVTSLAKGKLNAALSRAQISTSVVKSTVLKGYYESVYNAGWSHVVEVPDGDEEEETEMGMEVRKGKPEQSWTYKKVGETLERNDSVQQSGEARLRLMVLTSDKGWPYSWEEDEFIRDCSVNCEVERAWQIVKGDLTEWFSPRGENKLTPGRHLVIGTPGIGKSMNAGSYLLYQLLHYDAKKLPVVLYVIGNGTFLFEKTTQTVTKYVGGASIDDVLDFLSDRGVNAYIIYDVAKEGRKPYPISNSRKWGMIVVTSPNPDNFGAWEKYKSPKRIIMNCPEKDDVKAMCVWMKRNDSGEQAEYWNVVNGRVDKVGPLLRYIFDDTKYNNRNDLCEDTVNSLSRIEAEYYLHFGTGKMLGGNNVSHKLVRIVRVRGGKNCELTFNGLMSPHLGNLTLCKLAELMMPNDFILLVLAIKDDLLSKVLEKYSVFTFLSEAFVSAIIPKLRELKLTENAPPHLCALREHPHERPLKPSLLPLLENFEKKINIECRVLYKPEAQNFPLLDAFFFVNSNPKTLVGLQITTAGEHHTIPSTVNLFNERMAEYFNGWEQFSEGLSWDIIYVQHADTTPLTGWQRCGPVNPNNLTPAEEEIVSFWNEKVHQYQVSVSSRDFRRDEAPRSVEEQQQQGTD</sequence>
<dbReference type="PANTHER" id="PTHR33129:SF3">
    <property type="entry name" value="HOT SPOT (RHS) PROTEIN, PUTATIVE-RELATED"/>
    <property type="match status" value="1"/>
</dbReference>
<dbReference type="EMBL" id="JABDHM010000028">
    <property type="protein sequence ID" value="KAF5222358.1"/>
    <property type="molecule type" value="Genomic_DNA"/>
</dbReference>
<evidence type="ECO:0000313" key="5">
    <source>
        <dbReference type="EMBL" id="KAF5222358.1"/>
    </source>
</evidence>
<feature type="compositionally biased region" description="Basic and acidic residues" evidence="1">
    <location>
        <begin position="927"/>
        <end position="938"/>
    </location>
</feature>
<dbReference type="NCBIfam" id="TIGR01631">
    <property type="entry name" value="Trypano_RHS"/>
    <property type="match status" value="1"/>
</dbReference>
<evidence type="ECO:0008006" key="7">
    <source>
        <dbReference type="Google" id="ProtNLM"/>
    </source>
</evidence>
<evidence type="ECO:0000259" key="3">
    <source>
        <dbReference type="Pfam" id="PF20445"/>
    </source>
</evidence>
<dbReference type="InterPro" id="IPR056000">
    <property type="entry name" value="DUF7578"/>
</dbReference>
<dbReference type="InterPro" id="IPR006518">
    <property type="entry name" value="Trypano_RHS"/>
</dbReference>
<dbReference type="VEuPathDB" id="TriTrypDB:BCY84_21537"/>
<proteinExistence type="predicted"/>
<evidence type="ECO:0000259" key="4">
    <source>
        <dbReference type="Pfam" id="PF24466"/>
    </source>
</evidence>
<dbReference type="InterPro" id="IPR046836">
    <property type="entry name" value="RHS_C"/>
</dbReference>
<evidence type="ECO:0000256" key="1">
    <source>
        <dbReference type="SAM" id="MobiDB-lite"/>
    </source>
</evidence>
<comment type="caution">
    <text evidence="5">The sequence shown here is derived from an EMBL/GenBank/DDBJ whole genome shotgun (WGS) entry which is preliminary data.</text>
</comment>
<dbReference type="Pfam" id="PF24466">
    <property type="entry name" value="DUF7578"/>
    <property type="match status" value="2"/>
</dbReference>
<dbReference type="Pfam" id="PF07999">
    <property type="entry name" value="RHSP"/>
    <property type="match status" value="1"/>
</dbReference>
<gene>
    <name evidence="5" type="ORF">ECC02_004639</name>
</gene>
<dbReference type="AlphaFoldDB" id="A0A7J6Y8B8"/>
<feature type="domain" description="Retrotransposon hot spot protein,C-terminal" evidence="2">
    <location>
        <begin position="472"/>
        <end position="766"/>
    </location>
</feature>